<sequence>MVTPAYEDRGLFKKPPTELTVNLIPKFGKNSRQDIIIKGLVANGVEVDVIFAGRRKKNAVELVTLLRHMWENATIYGPKGARAPKRRDVRLPTRVQGSWRTRIVEDDEEWYEREYQLLVARWAFKSEDGEFHSYGEPPFPEQSLAKVSGEG</sequence>
<dbReference type="Proteomes" id="UP000295673">
    <property type="component" value="Unassembled WGS sequence"/>
</dbReference>
<dbReference type="EMBL" id="SMGR01000001">
    <property type="protein sequence ID" value="TCL08012.1"/>
    <property type="molecule type" value="Genomic_DNA"/>
</dbReference>
<organism evidence="1 2">
    <name type="scientific">Shimia isoporae</name>
    <dbReference type="NCBI Taxonomy" id="647720"/>
    <lineage>
        <taxon>Bacteria</taxon>
        <taxon>Pseudomonadati</taxon>
        <taxon>Pseudomonadota</taxon>
        <taxon>Alphaproteobacteria</taxon>
        <taxon>Rhodobacterales</taxon>
        <taxon>Roseobacteraceae</taxon>
    </lineage>
</organism>
<reference evidence="1 2" key="1">
    <citation type="submission" date="2019-03" db="EMBL/GenBank/DDBJ databases">
        <title>Genomic Encyclopedia of Archaeal and Bacterial Type Strains, Phase II (KMG-II): from individual species to whole genera.</title>
        <authorList>
            <person name="Goeker M."/>
        </authorList>
    </citation>
    <scope>NUCLEOTIDE SEQUENCE [LARGE SCALE GENOMIC DNA]</scope>
    <source>
        <strain evidence="1 2">DSM 26433</strain>
    </source>
</reference>
<accession>A0A4R1NSV7</accession>
<gene>
    <name evidence="1" type="ORF">BXY66_0043</name>
</gene>
<comment type="caution">
    <text evidence="1">The sequence shown here is derived from an EMBL/GenBank/DDBJ whole genome shotgun (WGS) entry which is preliminary data.</text>
</comment>
<dbReference type="AlphaFoldDB" id="A0A4R1NSV7"/>
<proteinExistence type="predicted"/>
<name>A0A4R1NSV7_9RHOB</name>
<protein>
    <submittedName>
        <fullName evidence="1">Uncharacterized protein</fullName>
    </submittedName>
</protein>
<keyword evidence="2" id="KW-1185">Reference proteome</keyword>
<evidence type="ECO:0000313" key="1">
    <source>
        <dbReference type="EMBL" id="TCL08012.1"/>
    </source>
</evidence>
<evidence type="ECO:0000313" key="2">
    <source>
        <dbReference type="Proteomes" id="UP000295673"/>
    </source>
</evidence>